<keyword evidence="1" id="KW-0732">Signal</keyword>
<gene>
    <name evidence="2" type="ORF">SAMN05660236_4348</name>
</gene>
<keyword evidence="3" id="KW-1185">Reference proteome</keyword>
<dbReference type="NCBIfam" id="NF012200">
    <property type="entry name" value="choice_anch_D"/>
    <property type="match status" value="1"/>
</dbReference>
<dbReference type="InterPro" id="IPR013783">
    <property type="entry name" value="Ig-like_fold"/>
</dbReference>
<organism evidence="2 3">
    <name type="scientific">Ohtaekwangia koreensis</name>
    <dbReference type="NCBI Taxonomy" id="688867"/>
    <lineage>
        <taxon>Bacteria</taxon>
        <taxon>Pseudomonadati</taxon>
        <taxon>Bacteroidota</taxon>
        <taxon>Cytophagia</taxon>
        <taxon>Cytophagales</taxon>
        <taxon>Fulvivirgaceae</taxon>
        <taxon>Ohtaekwangia</taxon>
    </lineage>
</organism>
<dbReference type="AlphaFoldDB" id="A0A1T5M4S3"/>
<protein>
    <recommendedName>
        <fullName evidence="4">DUF1573 domain-containing protein</fullName>
    </recommendedName>
</protein>
<evidence type="ECO:0000313" key="2">
    <source>
        <dbReference type="EMBL" id="SKC83044.1"/>
    </source>
</evidence>
<accession>A0A1T5M4S3</accession>
<feature type="chain" id="PRO_5013387065" description="DUF1573 domain-containing protein" evidence="1">
    <location>
        <begin position="19"/>
        <end position="357"/>
    </location>
</feature>
<dbReference type="EMBL" id="FUZU01000003">
    <property type="protein sequence ID" value="SKC83044.1"/>
    <property type="molecule type" value="Genomic_DNA"/>
</dbReference>
<sequence length="357" mass="38687">MIRLFILILVIAGTQAWAQQSKPLQFKEETFDFGAVAEEGGPVTHEFVFTNGSTRPVKVLTVQASCGCTTPGWSKEPVAPGKTGYIQASFNPKGRPGFFTKSLTVTTDLEATPIVLQIKGQVNTGGSATPSDFHIANGNWKLKAGSFNLGKVYRKDEFTTRDFQVLNGGNKAITFSGKFVGPAYIKVDVTPKVLAPGAKGNIKISYNGKLKNAYGFQSDNVEIQTDDESNPVKSFSVYATLEDYFEPLKPEELSKAPQLRLGMTSLDFGTVSSAGATREITVTNNGKKELNIRSLQGNCTCVTASATKPTLKPGESSTIKVNFKPQDRKGTQQKAVTIYSNDPRNPVQRVTFSAYVD</sequence>
<dbReference type="Gene3D" id="2.60.40.10">
    <property type="entry name" value="Immunoglobulins"/>
    <property type="match status" value="3"/>
</dbReference>
<name>A0A1T5M4S3_9BACT</name>
<reference evidence="2 3" key="1">
    <citation type="submission" date="2017-02" db="EMBL/GenBank/DDBJ databases">
        <authorList>
            <person name="Peterson S.W."/>
        </authorList>
    </citation>
    <scope>NUCLEOTIDE SEQUENCE [LARGE SCALE GENOMIC DNA]</scope>
    <source>
        <strain evidence="2 3">DSM 25262</strain>
    </source>
</reference>
<evidence type="ECO:0000256" key="1">
    <source>
        <dbReference type="SAM" id="SignalP"/>
    </source>
</evidence>
<evidence type="ECO:0008006" key="4">
    <source>
        <dbReference type="Google" id="ProtNLM"/>
    </source>
</evidence>
<dbReference type="InterPro" id="IPR011467">
    <property type="entry name" value="DUF1573"/>
</dbReference>
<evidence type="ECO:0000313" key="3">
    <source>
        <dbReference type="Proteomes" id="UP000190961"/>
    </source>
</evidence>
<feature type="signal peptide" evidence="1">
    <location>
        <begin position="1"/>
        <end position="18"/>
    </location>
</feature>
<dbReference type="Pfam" id="PF07610">
    <property type="entry name" value="DUF1573"/>
    <property type="match status" value="3"/>
</dbReference>
<proteinExistence type="predicted"/>
<dbReference type="PANTHER" id="PTHR37833">
    <property type="entry name" value="LIPOPROTEIN-RELATED"/>
    <property type="match status" value="1"/>
</dbReference>
<dbReference type="STRING" id="688867.SAMN05660236_4348"/>
<dbReference type="PANTHER" id="PTHR37833:SF1">
    <property type="entry name" value="SIGNAL PEPTIDE PROTEIN"/>
    <property type="match status" value="1"/>
</dbReference>
<dbReference type="Proteomes" id="UP000190961">
    <property type="component" value="Unassembled WGS sequence"/>
</dbReference>